<dbReference type="Pfam" id="PF13041">
    <property type="entry name" value="PPR_2"/>
    <property type="match status" value="1"/>
</dbReference>
<dbReference type="Proteomes" id="UP001515500">
    <property type="component" value="Chromosome 11"/>
</dbReference>
<dbReference type="Gene3D" id="1.25.40.10">
    <property type="entry name" value="Tetratricopeptide repeat domain"/>
    <property type="match status" value="3"/>
</dbReference>
<dbReference type="AlphaFoldDB" id="A0AB40C4R9"/>
<dbReference type="InterPro" id="IPR011990">
    <property type="entry name" value="TPR-like_helical_dom_sf"/>
</dbReference>
<evidence type="ECO:0000256" key="2">
    <source>
        <dbReference type="ARBA" id="ARBA00022737"/>
    </source>
</evidence>
<keyword evidence="2" id="KW-0677">Repeat</keyword>
<feature type="repeat" description="PPR" evidence="3">
    <location>
        <begin position="384"/>
        <end position="418"/>
    </location>
</feature>
<accession>A0AB40C4R9</accession>
<evidence type="ECO:0000313" key="4">
    <source>
        <dbReference type="Proteomes" id="UP001515500"/>
    </source>
</evidence>
<gene>
    <name evidence="5" type="primary">LOC120272094</name>
</gene>
<dbReference type="PANTHER" id="PTHR45717">
    <property type="entry name" value="OS12G0527900 PROTEIN"/>
    <property type="match status" value="1"/>
</dbReference>
<dbReference type="NCBIfam" id="TIGR00756">
    <property type="entry name" value="PPR"/>
    <property type="match status" value="3"/>
</dbReference>
<dbReference type="PROSITE" id="PS51375">
    <property type="entry name" value="PPR"/>
    <property type="match status" value="3"/>
</dbReference>
<dbReference type="GO" id="GO:0005739">
    <property type="term" value="C:mitochondrion"/>
    <property type="evidence" value="ECO:0007669"/>
    <property type="project" value="TreeGrafter"/>
</dbReference>
<protein>
    <submittedName>
        <fullName evidence="5">Pentatricopeptide repeat-containing protein At1g02150</fullName>
    </submittedName>
</protein>
<dbReference type="Pfam" id="PF01535">
    <property type="entry name" value="PPR"/>
    <property type="match status" value="3"/>
</dbReference>
<evidence type="ECO:0000256" key="1">
    <source>
        <dbReference type="ARBA" id="ARBA00007626"/>
    </source>
</evidence>
<organism evidence="4 5">
    <name type="scientific">Dioscorea cayennensis subsp. rotundata</name>
    <name type="common">White Guinea yam</name>
    <name type="synonym">Dioscorea rotundata</name>
    <dbReference type="NCBI Taxonomy" id="55577"/>
    <lineage>
        <taxon>Eukaryota</taxon>
        <taxon>Viridiplantae</taxon>
        <taxon>Streptophyta</taxon>
        <taxon>Embryophyta</taxon>
        <taxon>Tracheophyta</taxon>
        <taxon>Spermatophyta</taxon>
        <taxon>Magnoliopsida</taxon>
        <taxon>Liliopsida</taxon>
        <taxon>Dioscoreales</taxon>
        <taxon>Dioscoreaceae</taxon>
        <taxon>Dioscorea</taxon>
    </lineage>
</organism>
<dbReference type="FunFam" id="1.25.40.10:FF:000516">
    <property type="entry name" value="Pentatricopeptide repeat-containing protein"/>
    <property type="match status" value="1"/>
</dbReference>
<proteinExistence type="inferred from homology"/>
<dbReference type="GeneID" id="120272094"/>
<sequence length="514" mass="59331">MHLIAFAAAGTVVFSPHPYVFHNPCFSSNHRELCTSEPLRRRRDFALVRCSISKVHNYGTVDYENKKALKWSSLYRRIAMMEDPEAGTAAVLQRWEAEEKTLGKWELCRVAKELRKFRRFNLALEVYEWMGAQGTRFNFTSSDLAIQLDLIAKVHGISRAEEYFSQLSEVFKDKRTFGALVNAYGKARMKEKAEAVVDIMKRKGFATDPLVYNVMMTLYMNVGEHEKIDMIIQEMRERNVPLDVYSYNIWITNCAAMENLEEMEWVFEQMASDSSINANWTTYTTLASMYIKLGAKEKAFHYLKEAEIRMTGRNRVSFNHLLGLYAAVGKKEDIFRVWSRYKSSFPSILNLGYQAMLSALIKLQDNEGAENIFDEWLSTTPLPDPRICNLLMGWYARQGLTLKAKSVLNRMVEKGGKPKPITWEILAQGYILEKQIFEALSCLQEAASFEGTHNYLWRPKPVNVANFLALCKEQNDMESMHVFLDMLKKRGCLENVEYESLVSSYTDTMVPGRR</sequence>
<dbReference type="PANTHER" id="PTHR45717:SF3">
    <property type="entry name" value="OS04G0544400 PROTEIN"/>
    <property type="match status" value="1"/>
</dbReference>
<evidence type="ECO:0000256" key="3">
    <source>
        <dbReference type="PROSITE-ProRule" id="PRU00708"/>
    </source>
</evidence>
<comment type="similarity">
    <text evidence="1">Belongs to the PPR family. P subfamily.</text>
</comment>
<dbReference type="InterPro" id="IPR002885">
    <property type="entry name" value="PPR_rpt"/>
</dbReference>
<feature type="repeat" description="PPR" evidence="3">
    <location>
        <begin position="208"/>
        <end position="242"/>
    </location>
</feature>
<name>A0AB40C4R9_DIOCR</name>
<dbReference type="GO" id="GO:0003729">
    <property type="term" value="F:mRNA binding"/>
    <property type="evidence" value="ECO:0007669"/>
    <property type="project" value="UniProtKB-ARBA"/>
</dbReference>
<dbReference type="RefSeq" id="XP_039134770.1">
    <property type="nucleotide sequence ID" value="XM_039278836.1"/>
</dbReference>
<reference evidence="5" key="1">
    <citation type="submission" date="2025-08" db="UniProtKB">
        <authorList>
            <consortium name="RefSeq"/>
        </authorList>
    </citation>
    <scope>IDENTIFICATION</scope>
</reference>
<dbReference type="FunFam" id="1.25.40.10:FF:000253">
    <property type="entry name" value="Pentatricopeptide repeat-containing protein"/>
    <property type="match status" value="1"/>
</dbReference>
<keyword evidence="4" id="KW-1185">Reference proteome</keyword>
<evidence type="ECO:0000313" key="5">
    <source>
        <dbReference type="RefSeq" id="XP_039134770.1"/>
    </source>
</evidence>
<feature type="repeat" description="PPR" evidence="3">
    <location>
        <begin position="173"/>
        <end position="207"/>
    </location>
</feature>